<organism evidence="1">
    <name type="scientific">Timema californicum</name>
    <name type="common">California timema</name>
    <name type="synonym">Walking stick</name>
    <dbReference type="NCBI Taxonomy" id="61474"/>
    <lineage>
        <taxon>Eukaryota</taxon>
        <taxon>Metazoa</taxon>
        <taxon>Ecdysozoa</taxon>
        <taxon>Arthropoda</taxon>
        <taxon>Hexapoda</taxon>
        <taxon>Insecta</taxon>
        <taxon>Pterygota</taxon>
        <taxon>Neoptera</taxon>
        <taxon>Polyneoptera</taxon>
        <taxon>Phasmatodea</taxon>
        <taxon>Timematodea</taxon>
        <taxon>Timematoidea</taxon>
        <taxon>Timematidae</taxon>
        <taxon>Timema</taxon>
    </lineage>
</organism>
<dbReference type="EMBL" id="OE182056">
    <property type="protein sequence ID" value="CAD7574063.1"/>
    <property type="molecule type" value="Genomic_DNA"/>
</dbReference>
<sequence>MLGWSAEDGKIEVQILVGSTEGSDDTKVNDCGIFGTTETCKTRCVGLNRKFKTGDESQKTRSSRVKRSPCDGLTPSLSCKAHCLAEGKGFNVGRCVAGICLCIE</sequence>
<protein>
    <submittedName>
        <fullName evidence="1">(California timema) hypothetical protein</fullName>
    </submittedName>
</protein>
<reference evidence="1" key="1">
    <citation type="submission" date="2020-11" db="EMBL/GenBank/DDBJ databases">
        <authorList>
            <person name="Tran Van P."/>
        </authorList>
    </citation>
    <scope>NUCLEOTIDE SEQUENCE</scope>
</reference>
<name>A0A7R9J7D7_TIMCA</name>
<proteinExistence type="predicted"/>
<gene>
    <name evidence="1" type="ORF">TCMB3V08_LOCUS6683</name>
</gene>
<dbReference type="AlphaFoldDB" id="A0A7R9J7D7"/>
<evidence type="ECO:0000313" key="1">
    <source>
        <dbReference type="EMBL" id="CAD7574063.1"/>
    </source>
</evidence>
<accession>A0A7R9J7D7</accession>